<dbReference type="AlphaFoldDB" id="A0A9P1G9E6"/>
<name>A0A9P1G9E6_9DINO</name>
<feature type="coiled-coil region" evidence="1">
    <location>
        <begin position="97"/>
        <end position="124"/>
    </location>
</feature>
<dbReference type="EMBL" id="CAMXCT010003702">
    <property type="protein sequence ID" value="CAI4005830.1"/>
    <property type="molecule type" value="Genomic_DNA"/>
</dbReference>
<reference evidence="3 4" key="2">
    <citation type="submission" date="2024-05" db="EMBL/GenBank/DDBJ databases">
        <authorList>
            <person name="Chen Y."/>
            <person name="Shah S."/>
            <person name="Dougan E. K."/>
            <person name="Thang M."/>
            <person name="Chan C."/>
        </authorList>
    </citation>
    <scope>NUCLEOTIDE SEQUENCE [LARGE SCALE GENOMIC DNA]</scope>
</reference>
<organism evidence="2">
    <name type="scientific">Cladocopium goreaui</name>
    <dbReference type="NCBI Taxonomy" id="2562237"/>
    <lineage>
        <taxon>Eukaryota</taxon>
        <taxon>Sar</taxon>
        <taxon>Alveolata</taxon>
        <taxon>Dinophyceae</taxon>
        <taxon>Suessiales</taxon>
        <taxon>Symbiodiniaceae</taxon>
        <taxon>Cladocopium</taxon>
    </lineage>
</organism>
<feature type="coiled-coil region" evidence="1">
    <location>
        <begin position="207"/>
        <end position="249"/>
    </location>
</feature>
<dbReference type="Proteomes" id="UP001152797">
    <property type="component" value="Unassembled WGS sequence"/>
</dbReference>
<reference evidence="2" key="1">
    <citation type="submission" date="2022-10" db="EMBL/GenBank/DDBJ databases">
        <authorList>
            <person name="Chen Y."/>
            <person name="Dougan E. K."/>
            <person name="Chan C."/>
            <person name="Rhodes N."/>
            <person name="Thang M."/>
        </authorList>
    </citation>
    <scope>NUCLEOTIDE SEQUENCE</scope>
</reference>
<evidence type="ECO:0000313" key="3">
    <source>
        <dbReference type="EMBL" id="CAL4793142.1"/>
    </source>
</evidence>
<accession>A0A9P1G9E6</accession>
<sequence length="310" mass="36214">MKKKFRSSRFSAPELDPWRACRCSEALEQRQEELRQEQVTAVEQLQQSLEEQVANLLSLNEDLKTADMAQVEQLTTIFRCIDDVKMELDLRARGVWVERLDTEQTDLKKQLEQETQRLSDALQKIWPSLERSDEKERKLEAWSQQAAKQLQAVRVANGELIDDFQKVAKKAKEDQVSYSQRHQALTADHEQIRASLEFKELSHAEHMAMVEERLETLEMDLARETHRIEDKAEEQLQFLAGKMRAMEENAKDREQAVLFGARCLSCNRAYEDTLKTSGAVNLPGEKRKAQVFAEIQRALHSPRRWHRRKK</sequence>
<evidence type="ECO:0000313" key="2">
    <source>
        <dbReference type="EMBL" id="CAI4005830.1"/>
    </source>
</evidence>
<evidence type="ECO:0000256" key="1">
    <source>
        <dbReference type="SAM" id="Coils"/>
    </source>
</evidence>
<dbReference type="EMBL" id="CAMXCT030003702">
    <property type="protein sequence ID" value="CAL4793142.1"/>
    <property type="molecule type" value="Genomic_DNA"/>
</dbReference>
<proteinExistence type="predicted"/>
<dbReference type="OrthoDB" id="421328at2759"/>
<feature type="coiled-coil region" evidence="1">
    <location>
        <begin position="24"/>
        <end position="66"/>
    </location>
</feature>
<comment type="caution">
    <text evidence="2">The sequence shown here is derived from an EMBL/GenBank/DDBJ whole genome shotgun (WGS) entry which is preliminary data.</text>
</comment>
<dbReference type="EMBL" id="CAMXCT020003702">
    <property type="protein sequence ID" value="CAL1159205.1"/>
    <property type="molecule type" value="Genomic_DNA"/>
</dbReference>
<keyword evidence="1" id="KW-0175">Coiled coil</keyword>
<protein>
    <submittedName>
        <fullName evidence="2">Uncharacterized protein</fullName>
    </submittedName>
</protein>
<gene>
    <name evidence="2" type="ORF">C1SCF055_LOCUS31521</name>
</gene>
<evidence type="ECO:0000313" key="4">
    <source>
        <dbReference type="Proteomes" id="UP001152797"/>
    </source>
</evidence>
<keyword evidence="4" id="KW-1185">Reference proteome</keyword>